<keyword evidence="11" id="KW-1185">Reference proteome</keyword>
<dbReference type="Gene3D" id="2.60.40.1120">
    <property type="entry name" value="Carboxypeptidase-like, regulatory domain"/>
    <property type="match status" value="1"/>
</dbReference>
<accession>A0A4R6WC25</accession>
<evidence type="ECO:0000256" key="3">
    <source>
        <dbReference type="ARBA" id="ARBA00022452"/>
    </source>
</evidence>
<dbReference type="AlphaFoldDB" id="A0A4R6WC25"/>
<dbReference type="OrthoDB" id="9768177at2"/>
<evidence type="ECO:0000256" key="4">
    <source>
        <dbReference type="ARBA" id="ARBA00022692"/>
    </source>
</evidence>
<dbReference type="Gene3D" id="2.40.170.20">
    <property type="entry name" value="TonB-dependent receptor, beta-barrel domain"/>
    <property type="match status" value="1"/>
</dbReference>
<organism evidence="10 11">
    <name type="scientific">Sphingobacterium yanglingense</name>
    <dbReference type="NCBI Taxonomy" id="1437280"/>
    <lineage>
        <taxon>Bacteria</taxon>
        <taxon>Pseudomonadati</taxon>
        <taxon>Bacteroidota</taxon>
        <taxon>Sphingobacteriia</taxon>
        <taxon>Sphingobacteriales</taxon>
        <taxon>Sphingobacteriaceae</taxon>
        <taxon>Sphingobacterium</taxon>
    </lineage>
</organism>
<dbReference type="InterPro" id="IPR023997">
    <property type="entry name" value="TonB-dep_OMP_SusC/RagA_CS"/>
</dbReference>
<dbReference type="Proteomes" id="UP000295292">
    <property type="component" value="Unassembled WGS sequence"/>
</dbReference>
<evidence type="ECO:0000313" key="11">
    <source>
        <dbReference type="Proteomes" id="UP000295292"/>
    </source>
</evidence>
<dbReference type="SMART" id="SM00965">
    <property type="entry name" value="STN"/>
    <property type="match status" value="1"/>
</dbReference>
<dbReference type="SUPFAM" id="SSF49464">
    <property type="entry name" value="Carboxypeptidase regulatory domain-like"/>
    <property type="match status" value="1"/>
</dbReference>
<dbReference type="GO" id="GO:0009279">
    <property type="term" value="C:cell outer membrane"/>
    <property type="evidence" value="ECO:0007669"/>
    <property type="project" value="UniProtKB-SubCell"/>
</dbReference>
<feature type="domain" description="Secretin/TonB short N-terminal" evidence="9">
    <location>
        <begin position="70"/>
        <end position="121"/>
    </location>
</feature>
<evidence type="ECO:0000256" key="1">
    <source>
        <dbReference type="ARBA" id="ARBA00004571"/>
    </source>
</evidence>
<keyword evidence="8" id="KW-1133">Transmembrane helix</keyword>
<feature type="transmembrane region" description="Helical" evidence="8">
    <location>
        <begin position="20"/>
        <end position="43"/>
    </location>
</feature>
<dbReference type="InterPro" id="IPR011662">
    <property type="entry name" value="Secretin/TonB_short_N"/>
</dbReference>
<dbReference type="InterPro" id="IPR039426">
    <property type="entry name" value="TonB-dep_rcpt-like"/>
</dbReference>
<dbReference type="NCBIfam" id="TIGR04057">
    <property type="entry name" value="SusC_RagA_signa"/>
    <property type="match status" value="1"/>
</dbReference>
<keyword evidence="5 7" id="KW-0472">Membrane</keyword>
<proteinExistence type="inferred from homology"/>
<evidence type="ECO:0000256" key="6">
    <source>
        <dbReference type="ARBA" id="ARBA00023237"/>
    </source>
</evidence>
<dbReference type="Pfam" id="PF07660">
    <property type="entry name" value="STN"/>
    <property type="match status" value="1"/>
</dbReference>
<keyword evidence="3 7" id="KW-1134">Transmembrane beta strand</keyword>
<comment type="caution">
    <text evidence="10">The sequence shown here is derived from an EMBL/GenBank/DDBJ whole genome shotgun (WGS) entry which is preliminary data.</text>
</comment>
<dbReference type="EMBL" id="SNYV01000017">
    <property type="protein sequence ID" value="TDQ75304.1"/>
    <property type="molecule type" value="Genomic_DNA"/>
</dbReference>
<evidence type="ECO:0000256" key="7">
    <source>
        <dbReference type="PROSITE-ProRule" id="PRU01360"/>
    </source>
</evidence>
<comment type="similarity">
    <text evidence="7">Belongs to the TonB-dependent receptor family.</text>
</comment>
<dbReference type="Gene3D" id="2.170.130.10">
    <property type="entry name" value="TonB-dependent receptor, plug domain"/>
    <property type="match status" value="1"/>
</dbReference>
<reference evidence="10 11" key="1">
    <citation type="submission" date="2019-03" db="EMBL/GenBank/DDBJ databases">
        <title>Genomic Encyclopedia of Archaeal and Bacterial Type Strains, Phase II (KMG-II): from individual species to whole genera.</title>
        <authorList>
            <person name="Goeker M."/>
        </authorList>
    </citation>
    <scope>NUCLEOTIDE SEQUENCE [LARGE SCALE GENOMIC DNA]</scope>
    <source>
        <strain evidence="10 11">DSM 28353</strain>
    </source>
</reference>
<dbReference type="InterPro" id="IPR036942">
    <property type="entry name" value="Beta-barrel_TonB_sf"/>
</dbReference>
<dbReference type="Gene3D" id="3.55.50.30">
    <property type="match status" value="1"/>
</dbReference>
<evidence type="ECO:0000256" key="5">
    <source>
        <dbReference type="ARBA" id="ARBA00023136"/>
    </source>
</evidence>
<dbReference type="InterPro" id="IPR012910">
    <property type="entry name" value="Plug_dom"/>
</dbReference>
<evidence type="ECO:0000256" key="2">
    <source>
        <dbReference type="ARBA" id="ARBA00022448"/>
    </source>
</evidence>
<gene>
    <name evidence="10" type="ORF">CLV99_3904</name>
</gene>
<protein>
    <submittedName>
        <fullName evidence="10">TonB-linked SusC/RagA family outer membrane protein</fullName>
    </submittedName>
</protein>
<evidence type="ECO:0000313" key="10">
    <source>
        <dbReference type="EMBL" id="TDQ75304.1"/>
    </source>
</evidence>
<evidence type="ECO:0000256" key="8">
    <source>
        <dbReference type="SAM" id="Phobius"/>
    </source>
</evidence>
<comment type="subcellular location">
    <subcellularLocation>
        <location evidence="1 7">Cell outer membrane</location>
        <topology evidence="1 7">Multi-pass membrane protein</topology>
    </subcellularLocation>
</comment>
<dbReference type="InterPro" id="IPR008969">
    <property type="entry name" value="CarboxyPept-like_regulatory"/>
</dbReference>
<dbReference type="Pfam" id="PF13715">
    <property type="entry name" value="CarbopepD_reg_2"/>
    <property type="match status" value="1"/>
</dbReference>
<keyword evidence="2 7" id="KW-0813">Transport</keyword>
<keyword evidence="6 7" id="KW-0998">Cell outer membrane</keyword>
<evidence type="ECO:0000259" key="9">
    <source>
        <dbReference type="SMART" id="SM00965"/>
    </source>
</evidence>
<dbReference type="Pfam" id="PF07715">
    <property type="entry name" value="Plug"/>
    <property type="match status" value="1"/>
</dbReference>
<dbReference type="SUPFAM" id="SSF56935">
    <property type="entry name" value="Porins"/>
    <property type="match status" value="1"/>
</dbReference>
<dbReference type="InterPro" id="IPR037066">
    <property type="entry name" value="Plug_dom_sf"/>
</dbReference>
<dbReference type="InterPro" id="IPR023996">
    <property type="entry name" value="TonB-dep_OMP_SusC/RagA"/>
</dbReference>
<keyword evidence="4 7" id="KW-0812">Transmembrane</keyword>
<dbReference type="NCBIfam" id="TIGR04056">
    <property type="entry name" value="OMP_RagA_SusC"/>
    <property type="match status" value="1"/>
</dbReference>
<name>A0A4R6WC25_9SPHI</name>
<dbReference type="PROSITE" id="PS52016">
    <property type="entry name" value="TONB_DEPENDENT_REC_3"/>
    <property type="match status" value="1"/>
</dbReference>
<sequence length="1161" mass="128635">MNNLSFGKGCNALSGNPFPVIFRIMKITTVLMLVFMTCVYGSGKAQKVSLSLRNAKLEDAFKEISRQTSYKFLYSDAILEKARRVDVRIESKNLNEALTQLLESNKMAFKIIDGTITINRKTEKNPSLPNLVIDAQNRISGVITNAEGLPLAGATVAIKGSSQGTMTDAKGTFSIQANAGAILIIRYIGYLEQEVAVRNQNNLRITLVADDELDEVVVVAYGTQRKEAITGSVATVSSKELEKRVITNLTSALAGAAPGIGVSGINGQPGSSASVRIRGFGSYSVSSSPLYVVDGAVYEGSIGDIPASDIESLTILKDATSTALYGSRGGNGVIIITTKKGVSETPTLSLTLNKGFTSRGIPEYERVNTLEYYPLMWEAMKNSVKFRKEKPMSDQEASQYATDNIASQLVYNPFNVDDKNIVGVDGKLNPNASLLYDDFNWYDAMTRQGHRDEANLSVSNKKEKSDYYSSLSYLRDDGYILKSDFKRFSGRVNVNSEVKDWLKFGLNVAGSTSEGNLARDASTDNAASFVNPFMFIRGIGPIYPVHAWDKTGNAIIDPLTGKQYYDAGMHPGAVARPTGASQGRHVIWESLLNDVTNKRNSVSARTFTEVSFLKHFKFKPSVSADFRNGLDDQFRSPEIGDGATLKGYSYNRSHSSRTLTFNQILYYEQNFNKHYVSAFGGHENYEYKASINSSSKTNQILAGNTKFDNFVTPYSAGGYEDVYRLESYFSKAAYNYDNKYFFDASLRRDGSSRFHKDSRWGTFYSLGGAWSISKENFMQNVSWINDLRLKASLGAVGNDALSTYYAYQAFYSLGFNNGSHPGLLLSSLATPDLTWEASKTYNVGLNFSLLKNRVFGEIELYKRGSDDLIFALPLALSDPVTTINANIGSLYNKGLEIQLGGEIIRKQDFNWRMITNWTFFKNEITKMPAENPVITSGTKRREVGRDVYSFWLRDFQGVDPADGSSLYTPVEGTAPEKIRTVNGREYVTTISDAKYDYFGTAIPNLIGSVQNTFSYKDFSLSFLINYQLGGKFYDGEYAGLMNLRYGSAMHADQRKAWTTPGQITDIPRLDMNATSDLNAASNRWLIDASYISFSNVNVAYNLPKNWINRIDLRSARIFFSGENLGMISKRKGLNPLESFDGTNSTTYGLSKIFSFGLNVAF</sequence>